<dbReference type="RefSeq" id="WP_265591153.1">
    <property type="nucleotide sequence ID" value="NZ_AP025285.1"/>
</dbReference>
<dbReference type="InterPro" id="IPR008258">
    <property type="entry name" value="Transglycosylase_SLT_dom_1"/>
</dbReference>
<keyword evidence="3" id="KW-1133">Transmembrane helix</keyword>
<keyword evidence="6" id="KW-1185">Reference proteome</keyword>
<feature type="transmembrane region" description="Helical" evidence="3">
    <location>
        <begin position="194"/>
        <end position="213"/>
    </location>
</feature>
<dbReference type="PANTHER" id="PTHR37423:SF2">
    <property type="entry name" value="MEMBRANE-BOUND LYTIC MUREIN TRANSGLYCOSYLASE C"/>
    <property type="match status" value="1"/>
</dbReference>
<name>A0AAU9CT91_9ACTN</name>
<dbReference type="Gene3D" id="1.10.530.10">
    <property type="match status" value="1"/>
</dbReference>
<evidence type="ECO:0000313" key="5">
    <source>
        <dbReference type="EMBL" id="BDC91007.1"/>
    </source>
</evidence>
<sequence length="381" mass="41398">MSDQPHTTHPWTPQGENPYLSKEVDGWEDLPRREAPPSHPQENADTTQMMSEQPTVLADADATQLVRAPETLDATSMINAGSPPAPTDATVVDTSLMGYGASSHGRPHVDPSTPVSHQASPAVDVARAEVARNALDNRDAFGQHASQTSAHGPFGRPPKSASAYEGYGIAKGSVSRQREPLAAKRLRFWRWFRTLPILCLVVMAVASVALSHLSGATLRHWLYPVHYAQQITAQAERYGIDPTLVASVIKAESNWVPNAESSVGAQGLMQVMPETARDLARRGYVDSSRYDPTDLMDPETNIAYGTAYLASLMKATGSEERAIASYNAGPNAVSGWEGEGDSFSDAIQYPETRIYLEKVQSALDHYRELYPQGLQDDGSQP</sequence>
<evidence type="ECO:0000256" key="1">
    <source>
        <dbReference type="ARBA" id="ARBA00007734"/>
    </source>
</evidence>
<feature type="domain" description="Transglycosylase SLT" evidence="4">
    <location>
        <begin position="231"/>
        <end position="342"/>
    </location>
</feature>
<comment type="similarity">
    <text evidence="1">Belongs to the transglycosylase Slt family.</text>
</comment>
<dbReference type="GO" id="GO:0008933">
    <property type="term" value="F:peptidoglycan lytic transglycosylase activity"/>
    <property type="evidence" value="ECO:0007669"/>
    <property type="project" value="InterPro"/>
</dbReference>
<dbReference type="GO" id="GO:0000270">
    <property type="term" value="P:peptidoglycan metabolic process"/>
    <property type="evidence" value="ECO:0007669"/>
    <property type="project" value="InterPro"/>
</dbReference>
<dbReference type="InterPro" id="IPR000189">
    <property type="entry name" value="Transglyc_AS"/>
</dbReference>
<evidence type="ECO:0000313" key="6">
    <source>
        <dbReference type="Proteomes" id="UP001431186"/>
    </source>
</evidence>
<feature type="compositionally biased region" description="Polar residues" evidence="2">
    <location>
        <begin position="40"/>
        <end position="52"/>
    </location>
</feature>
<keyword evidence="3" id="KW-0472">Membrane</keyword>
<evidence type="ECO:0000256" key="3">
    <source>
        <dbReference type="SAM" id="Phobius"/>
    </source>
</evidence>
<dbReference type="PROSITE" id="PS00922">
    <property type="entry name" value="TRANSGLYCOSYLASE"/>
    <property type="match status" value="1"/>
</dbReference>
<feature type="compositionally biased region" description="Polar residues" evidence="2">
    <location>
        <begin position="1"/>
        <end position="15"/>
    </location>
</feature>
<dbReference type="KEGG" id="lcal:ATTO_08790"/>
<feature type="compositionally biased region" description="Basic and acidic residues" evidence="2">
    <location>
        <begin position="22"/>
        <end position="36"/>
    </location>
</feature>
<dbReference type="PANTHER" id="PTHR37423">
    <property type="entry name" value="SOLUBLE LYTIC MUREIN TRANSGLYCOSYLASE-RELATED"/>
    <property type="match status" value="1"/>
</dbReference>
<proteinExistence type="inferred from homology"/>
<dbReference type="AlphaFoldDB" id="A0AAU9CT91"/>
<dbReference type="Proteomes" id="UP001431186">
    <property type="component" value="Chromosome"/>
</dbReference>
<feature type="region of interest" description="Disordered" evidence="2">
    <location>
        <begin position="1"/>
        <end position="52"/>
    </location>
</feature>
<organism evidence="5 6">
    <name type="scientific">Leptogranulimonas caecicola</name>
    <dbReference type="NCBI Taxonomy" id="2894156"/>
    <lineage>
        <taxon>Bacteria</taxon>
        <taxon>Bacillati</taxon>
        <taxon>Actinomycetota</taxon>
        <taxon>Coriobacteriia</taxon>
        <taxon>Coriobacteriales</taxon>
        <taxon>Kribbibacteriaceae</taxon>
        <taxon>Leptogranulimonas</taxon>
    </lineage>
</organism>
<protein>
    <recommendedName>
        <fullName evidence="4">Transglycosylase SLT domain-containing protein</fullName>
    </recommendedName>
</protein>
<dbReference type="CDD" id="cd16896">
    <property type="entry name" value="LT_Slt70-like"/>
    <property type="match status" value="1"/>
</dbReference>
<dbReference type="EMBL" id="AP025285">
    <property type="protein sequence ID" value="BDC91007.1"/>
    <property type="molecule type" value="Genomic_DNA"/>
</dbReference>
<evidence type="ECO:0000256" key="2">
    <source>
        <dbReference type="SAM" id="MobiDB-lite"/>
    </source>
</evidence>
<dbReference type="SUPFAM" id="SSF53955">
    <property type="entry name" value="Lysozyme-like"/>
    <property type="match status" value="1"/>
</dbReference>
<keyword evidence="3" id="KW-0812">Transmembrane</keyword>
<accession>A0AAU9CT91</accession>
<dbReference type="InterPro" id="IPR023346">
    <property type="entry name" value="Lysozyme-like_dom_sf"/>
</dbReference>
<gene>
    <name evidence="5" type="ORF">ATTO_08790</name>
</gene>
<reference evidence="5" key="1">
    <citation type="submission" date="2021-11" db="EMBL/GenBank/DDBJ databases">
        <title>Complete genome sequence of Atopobiaceae bacterium TOC12.</title>
        <authorList>
            <person name="Morinaga K."/>
            <person name="Kusada H."/>
            <person name="Tamaki H."/>
        </authorList>
    </citation>
    <scope>NUCLEOTIDE SEQUENCE</scope>
    <source>
        <strain evidence="5">TOC12</strain>
    </source>
</reference>
<dbReference type="GO" id="GO:0016020">
    <property type="term" value="C:membrane"/>
    <property type="evidence" value="ECO:0007669"/>
    <property type="project" value="InterPro"/>
</dbReference>
<dbReference type="Pfam" id="PF01464">
    <property type="entry name" value="SLT"/>
    <property type="match status" value="1"/>
</dbReference>
<evidence type="ECO:0000259" key="4">
    <source>
        <dbReference type="Pfam" id="PF01464"/>
    </source>
</evidence>